<evidence type="ECO:0000313" key="3">
    <source>
        <dbReference type="Proteomes" id="UP000028837"/>
    </source>
</evidence>
<feature type="region of interest" description="Disordered" evidence="1">
    <location>
        <begin position="125"/>
        <end position="188"/>
    </location>
</feature>
<dbReference type="VEuPathDB" id="ToxoDB:TGDOM2_240920"/>
<accession>A0A086K4C6</accession>
<organism evidence="2 3">
    <name type="scientific">Toxoplasma gondii GAB2-2007-GAL-DOM2</name>
    <dbReference type="NCBI Taxonomy" id="1130820"/>
    <lineage>
        <taxon>Eukaryota</taxon>
        <taxon>Sar</taxon>
        <taxon>Alveolata</taxon>
        <taxon>Apicomplexa</taxon>
        <taxon>Conoidasida</taxon>
        <taxon>Coccidia</taxon>
        <taxon>Eucoccidiorida</taxon>
        <taxon>Eimeriorina</taxon>
        <taxon>Sarcocystidae</taxon>
        <taxon>Toxoplasma</taxon>
    </lineage>
</organism>
<protein>
    <submittedName>
        <fullName evidence="2">Uncharacterized protein</fullName>
    </submittedName>
</protein>
<name>A0A086K4C6_TOXGO</name>
<feature type="compositionally biased region" description="Basic and acidic residues" evidence="1">
    <location>
        <begin position="94"/>
        <end position="110"/>
    </location>
</feature>
<feature type="compositionally biased region" description="Basic and acidic residues" evidence="1">
    <location>
        <begin position="144"/>
        <end position="179"/>
    </location>
</feature>
<dbReference type="AlphaFoldDB" id="A0A086K4C6"/>
<feature type="compositionally biased region" description="Basic and acidic residues" evidence="1">
    <location>
        <begin position="32"/>
        <end position="52"/>
    </location>
</feature>
<dbReference type="EMBL" id="AHZU02000867">
    <property type="protein sequence ID" value="KFG39244.1"/>
    <property type="molecule type" value="Genomic_DNA"/>
</dbReference>
<reference evidence="2 3" key="1">
    <citation type="submission" date="2014-02" db="EMBL/GenBank/DDBJ databases">
        <authorList>
            <person name="Sibley D."/>
            <person name="Venepally P."/>
            <person name="Karamycheva S."/>
            <person name="Hadjithomas M."/>
            <person name="Khan A."/>
            <person name="Brunk B."/>
            <person name="Roos D."/>
            <person name="Caler E."/>
            <person name="Lorenzi H."/>
        </authorList>
    </citation>
    <scope>NUCLEOTIDE SEQUENCE [LARGE SCALE GENOMIC DNA]</scope>
    <source>
        <strain evidence="2 3">GAB2-2007-GAL-DOM2</strain>
    </source>
</reference>
<proteinExistence type="predicted"/>
<gene>
    <name evidence="2" type="ORF">TGDOM2_240920</name>
</gene>
<dbReference type="Proteomes" id="UP000028837">
    <property type="component" value="Unassembled WGS sequence"/>
</dbReference>
<sequence length="188" mass="21370">MAEKRRRLRAEEGRKDEERERRGGEEAQSSTRVERSDENRRKEESADDEIRKSCVAKDGNKGFGRKPFSQACDLQRSTVGPETCFARFRHGGRNSREPGDTRETRDDEKELEIAKQWASSAVAACGDVAGGGSDLSARGAQQETEQRREEGRRRGPWKQEAEKRPTEREAKRGEAEKRSRNPSRHGGR</sequence>
<comment type="caution">
    <text evidence="2">The sequence shown here is derived from an EMBL/GenBank/DDBJ whole genome shotgun (WGS) entry which is preliminary data.</text>
</comment>
<evidence type="ECO:0000313" key="2">
    <source>
        <dbReference type="EMBL" id="KFG39244.1"/>
    </source>
</evidence>
<feature type="region of interest" description="Disordered" evidence="1">
    <location>
        <begin position="1"/>
        <end position="110"/>
    </location>
</feature>
<feature type="compositionally biased region" description="Basic and acidic residues" evidence="1">
    <location>
        <begin position="1"/>
        <end position="25"/>
    </location>
</feature>
<evidence type="ECO:0000256" key="1">
    <source>
        <dbReference type="SAM" id="MobiDB-lite"/>
    </source>
</evidence>